<organism evidence="1 2">
    <name type="scientific">Brachionus plicatilis</name>
    <name type="common">Marine rotifer</name>
    <name type="synonym">Brachionus muelleri</name>
    <dbReference type="NCBI Taxonomy" id="10195"/>
    <lineage>
        <taxon>Eukaryota</taxon>
        <taxon>Metazoa</taxon>
        <taxon>Spiralia</taxon>
        <taxon>Gnathifera</taxon>
        <taxon>Rotifera</taxon>
        <taxon>Eurotatoria</taxon>
        <taxon>Monogononta</taxon>
        <taxon>Pseudotrocha</taxon>
        <taxon>Ploima</taxon>
        <taxon>Brachionidae</taxon>
        <taxon>Brachionus</taxon>
    </lineage>
</organism>
<gene>
    <name evidence="1" type="ORF">BpHYR1_050227</name>
</gene>
<evidence type="ECO:0000313" key="2">
    <source>
        <dbReference type="Proteomes" id="UP000276133"/>
    </source>
</evidence>
<name>A0A3M7RJG3_BRAPC</name>
<sequence>MMIWDNIRNYLNHCLLVGEDDSFEIILLLPDLKLLKNESLNDFFTAGFGFSIYPLIYEKNQVLGSEEFPKFKFFVEPLIIKGPDQINCSNFKFSTKTEIVCSFCQEMEPLLENGNSVKEV</sequence>
<accession>A0A3M7RJG3</accession>
<dbReference type="EMBL" id="REGN01003233">
    <property type="protein sequence ID" value="RNA23702.1"/>
    <property type="molecule type" value="Genomic_DNA"/>
</dbReference>
<dbReference type="AlphaFoldDB" id="A0A3M7RJG3"/>
<comment type="caution">
    <text evidence="1">The sequence shown here is derived from an EMBL/GenBank/DDBJ whole genome shotgun (WGS) entry which is preliminary data.</text>
</comment>
<evidence type="ECO:0000313" key="1">
    <source>
        <dbReference type="EMBL" id="RNA23702.1"/>
    </source>
</evidence>
<reference evidence="1 2" key="1">
    <citation type="journal article" date="2018" name="Sci. Rep.">
        <title>Genomic signatures of local adaptation to the degree of environmental predictability in rotifers.</title>
        <authorList>
            <person name="Franch-Gras L."/>
            <person name="Hahn C."/>
            <person name="Garcia-Roger E.M."/>
            <person name="Carmona M.J."/>
            <person name="Serra M."/>
            <person name="Gomez A."/>
        </authorList>
    </citation>
    <scope>NUCLEOTIDE SEQUENCE [LARGE SCALE GENOMIC DNA]</scope>
    <source>
        <strain evidence="1">HYR1</strain>
    </source>
</reference>
<dbReference type="Proteomes" id="UP000276133">
    <property type="component" value="Unassembled WGS sequence"/>
</dbReference>
<proteinExistence type="predicted"/>
<keyword evidence="2" id="KW-1185">Reference proteome</keyword>
<protein>
    <submittedName>
        <fullName evidence="1">Uncharacterized protein</fullName>
    </submittedName>
</protein>